<feature type="region of interest" description="Disordered" evidence="1">
    <location>
        <begin position="226"/>
        <end position="372"/>
    </location>
</feature>
<dbReference type="InterPro" id="IPR008906">
    <property type="entry name" value="HATC_C_dom"/>
</dbReference>
<reference evidence="3" key="1">
    <citation type="journal article" date="2021" name="Nat. Commun.">
        <title>Genomic analyses provide insights into spinach domestication and the genetic basis of agronomic traits.</title>
        <authorList>
            <person name="Cai X."/>
            <person name="Sun X."/>
            <person name="Xu C."/>
            <person name="Sun H."/>
            <person name="Wang X."/>
            <person name="Ge C."/>
            <person name="Zhang Z."/>
            <person name="Wang Q."/>
            <person name="Fei Z."/>
            <person name="Jiao C."/>
            <person name="Wang Q."/>
        </authorList>
    </citation>
    <scope>NUCLEOTIDE SEQUENCE [LARGE SCALE GENOMIC DNA]</scope>
    <source>
        <strain evidence="3">cv. Varoflay</strain>
    </source>
</reference>
<feature type="compositionally biased region" description="Polar residues" evidence="1">
    <location>
        <begin position="250"/>
        <end position="271"/>
    </location>
</feature>
<keyword evidence="3" id="KW-1185">Reference proteome</keyword>
<feature type="compositionally biased region" description="Polar residues" evidence="1">
    <location>
        <begin position="314"/>
        <end position="369"/>
    </location>
</feature>
<feature type="region of interest" description="Disordered" evidence="1">
    <location>
        <begin position="442"/>
        <end position="463"/>
    </location>
</feature>
<feature type="domain" description="HAT C-terminal dimerisation" evidence="2">
    <location>
        <begin position="108"/>
        <end position="177"/>
    </location>
</feature>
<dbReference type="PANTHER" id="PTHR32166:SF123">
    <property type="entry name" value="BED-TYPE DOMAIN-CONTAINING PROTEIN"/>
    <property type="match status" value="1"/>
</dbReference>
<dbReference type="Pfam" id="PF05699">
    <property type="entry name" value="Dimer_Tnp_hAT"/>
    <property type="match status" value="1"/>
</dbReference>
<evidence type="ECO:0000313" key="4">
    <source>
        <dbReference type="RefSeq" id="XP_056689155.1"/>
    </source>
</evidence>
<organism evidence="3 4">
    <name type="scientific">Spinacia oleracea</name>
    <name type="common">Spinach</name>
    <dbReference type="NCBI Taxonomy" id="3562"/>
    <lineage>
        <taxon>Eukaryota</taxon>
        <taxon>Viridiplantae</taxon>
        <taxon>Streptophyta</taxon>
        <taxon>Embryophyta</taxon>
        <taxon>Tracheophyta</taxon>
        <taxon>Spermatophyta</taxon>
        <taxon>Magnoliopsida</taxon>
        <taxon>eudicotyledons</taxon>
        <taxon>Gunneridae</taxon>
        <taxon>Pentapetalae</taxon>
        <taxon>Caryophyllales</taxon>
        <taxon>Chenopodiaceae</taxon>
        <taxon>Chenopodioideae</taxon>
        <taxon>Anserineae</taxon>
        <taxon>Spinacia</taxon>
    </lineage>
</organism>
<evidence type="ECO:0000256" key="1">
    <source>
        <dbReference type="SAM" id="MobiDB-lite"/>
    </source>
</evidence>
<proteinExistence type="predicted"/>
<feature type="compositionally biased region" description="Acidic residues" evidence="1">
    <location>
        <begin position="233"/>
        <end position="244"/>
    </location>
</feature>
<dbReference type="RefSeq" id="XP_056689155.1">
    <property type="nucleotide sequence ID" value="XM_056833177.1"/>
</dbReference>
<dbReference type="InterPro" id="IPR012337">
    <property type="entry name" value="RNaseH-like_sf"/>
</dbReference>
<dbReference type="Proteomes" id="UP000813463">
    <property type="component" value="Chromosome 6"/>
</dbReference>
<reference evidence="4" key="2">
    <citation type="submission" date="2025-08" db="UniProtKB">
        <authorList>
            <consortium name="RefSeq"/>
        </authorList>
    </citation>
    <scope>IDENTIFICATION</scope>
    <source>
        <tissue evidence="4">Leaf</tissue>
    </source>
</reference>
<sequence length="463" mass="53110">MGYIYEAMERCKLAIKNDCEHYKRYWTMVDKRWDSNLHTDLHSAGCFLNPEYMYGATHIGTDRELLKGVRSVILRIERDPDAQIKALQQIYWYRDKNESFGSNSAQRAVKKMDPAMWWMTYGESTPELKKIAVRVLSQTTSSSNCERNWSMWSLVHTKIRNRLKYQRLHQIVYLRCNMKLKMRHLRRHGNDELNASYDPINLDYIFDVEDPLNEWLEESEAPVFEGDNMSWLDEYDDDDGDDDGGGGASQGSIHLSTDPSQQAGANNQSILTPPSSDDGDDDNAGNTHGENAFDQSYSNEQIERFPNPRDSTSERQYPQTFQRRTRARQPSNEPLDSESWNGLSTNVFPSESVNSTSQGPTSQDYNYQDNFPDDCNYQGPSVGDFGYYEPQPPDGVYVNNHGTINYGGVHYHQPSYYGSGSGNSSQNESPWADGTGSYFFGDYGRNNNNEDTQTIPPRNSFWY</sequence>
<feature type="compositionally biased region" description="Basic and acidic residues" evidence="1">
    <location>
        <begin position="301"/>
        <end position="313"/>
    </location>
</feature>
<dbReference type="PANTHER" id="PTHR32166">
    <property type="entry name" value="OSJNBA0013A04.12 PROTEIN"/>
    <property type="match status" value="1"/>
</dbReference>
<dbReference type="SUPFAM" id="SSF53098">
    <property type="entry name" value="Ribonuclease H-like"/>
    <property type="match status" value="1"/>
</dbReference>
<dbReference type="GeneID" id="130463894"/>
<gene>
    <name evidence="4" type="primary">LOC130463894</name>
</gene>
<accession>A0ABM3R0K9</accession>
<feature type="compositionally biased region" description="Polar residues" evidence="1">
    <location>
        <begin position="445"/>
        <end position="463"/>
    </location>
</feature>
<protein>
    <recommendedName>
        <fullName evidence="2">HAT C-terminal dimerisation domain-containing protein</fullName>
    </recommendedName>
</protein>
<name>A0ABM3R0K9_SPIOL</name>
<evidence type="ECO:0000259" key="2">
    <source>
        <dbReference type="Pfam" id="PF05699"/>
    </source>
</evidence>
<evidence type="ECO:0000313" key="3">
    <source>
        <dbReference type="Proteomes" id="UP000813463"/>
    </source>
</evidence>